<proteinExistence type="predicted"/>
<organism evidence="1 2">
    <name type="scientific">Nephila pilipes</name>
    <name type="common">Giant wood spider</name>
    <name type="synonym">Nephila maculata</name>
    <dbReference type="NCBI Taxonomy" id="299642"/>
    <lineage>
        <taxon>Eukaryota</taxon>
        <taxon>Metazoa</taxon>
        <taxon>Ecdysozoa</taxon>
        <taxon>Arthropoda</taxon>
        <taxon>Chelicerata</taxon>
        <taxon>Arachnida</taxon>
        <taxon>Araneae</taxon>
        <taxon>Araneomorphae</taxon>
        <taxon>Entelegynae</taxon>
        <taxon>Araneoidea</taxon>
        <taxon>Nephilidae</taxon>
        <taxon>Nephila</taxon>
    </lineage>
</organism>
<dbReference type="Proteomes" id="UP000887013">
    <property type="component" value="Unassembled WGS sequence"/>
</dbReference>
<evidence type="ECO:0000313" key="1">
    <source>
        <dbReference type="EMBL" id="GFT23732.1"/>
    </source>
</evidence>
<accession>A0A8X6NML1</accession>
<reference evidence="1" key="1">
    <citation type="submission" date="2020-08" db="EMBL/GenBank/DDBJ databases">
        <title>Multicomponent nature underlies the extraordinary mechanical properties of spider dragline silk.</title>
        <authorList>
            <person name="Kono N."/>
            <person name="Nakamura H."/>
            <person name="Mori M."/>
            <person name="Yoshida Y."/>
            <person name="Ohtoshi R."/>
            <person name="Malay A.D."/>
            <person name="Moran D.A.P."/>
            <person name="Tomita M."/>
            <person name="Numata K."/>
            <person name="Arakawa K."/>
        </authorList>
    </citation>
    <scope>NUCLEOTIDE SEQUENCE</scope>
</reference>
<name>A0A8X6NML1_NEPPI</name>
<comment type="caution">
    <text evidence="1">The sequence shown here is derived from an EMBL/GenBank/DDBJ whole genome shotgun (WGS) entry which is preliminary data.</text>
</comment>
<evidence type="ECO:0000313" key="2">
    <source>
        <dbReference type="Proteomes" id="UP000887013"/>
    </source>
</evidence>
<sequence>MTAILLNIPSNSKKIHSLRAAKPQKKQLARNYSSAATIKNSPTGNQEFAYQSGIRLTFLPRRKVECQIRPNNRKPKRRILNPMGSHEQPEMIQTTRLYFTLYILSMF</sequence>
<protein>
    <submittedName>
        <fullName evidence="1">Uncharacterized protein</fullName>
    </submittedName>
</protein>
<dbReference type="EMBL" id="BMAW01011419">
    <property type="protein sequence ID" value="GFT23732.1"/>
    <property type="molecule type" value="Genomic_DNA"/>
</dbReference>
<dbReference type="AlphaFoldDB" id="A0A8X6NML1"/>
<gene>
    <name evidence="1" type="ORF">NPIL_668281</name>
</gene>
<keyword evidence="2" id="KW-1185">Reference proteome</keyword>